<accession>A0A381RAZ1</accession>
<dbReference type="PROSITE" id="PS00599">
    <property type="entry name" value="AA_TRANSFER_CLASS_2"/>
    <property type="match status" value="1"/>
</dbReference>
<dbReference type="EMBL" id="UINC01001705">
    <property type="protein sequence ID" value="SUZ87017.1"/>
    <property type="molecule type" value="Genomic_DNA"/>
</dbReference>
<feature type="domain" description="Aminotransferase class I/classII large" evidence="4">
    <location>
        <begin position="55"/>
        <end position="400"/>
    </location>
</feature>
<protein>
    <recommendedName>
        <fullName evidence="4">Aminotransferase class I/classII large domain-containing protein</fullName>
    </recommendedName>
</protein>
<evidence type="ECO:0000259" key="4">
    <source>
        <dbReference type="Pfam" id="PF00155"/>
    </source>
</evidence>
<gene>
    <name evidence="5" type="ORF">METZ01_LOCUS39871</name>
</gene>
<keyword evidence="3" id="KW-0663">Pyridoxal phosphate</keyword>
<dbReference type="GO" id="GO:0016740">
    <property type="term" value="F:transferase activity"/>
    <property type="evidence" value="ECO:0007669"/>
    <property type="project" value="UniProtKB-KW"/>
</dbReference>
<evidence type="ECO:0000256" key="2">
    <source>
        <dbReference type="ARBA" id="ARBA00022679"/>
    </source>
</evidence>
<dbReference type="InterPro" id="IPR015421">
    <property type="entry name" value="PyrdxlP-dep_Trfase_major"/>
</dbReference>
<dbReference type="GO" id="GO:0030170">
    <property type="term" value="F:pyridoxal phosphate binding"/>
    <property type="evidence" value="ECO:0007669"/>
    <property type="project" value="InterPro"/>
</dbReference>
<evidence type="ECO:0000256" key="3">
    <source>
        <dbReference type="ARBA" id="ARBA00022898"/>
    </source>
</evidence>
<dbReference type="InterPro" id="IPR004839">
    <property type="entry name" value="Aminotransferase_I/II_large"/>
</dbReference>
<dbReference type="InterPro" id="IPR015424">
    <property type="entry name" value="PyrdxlP-dep_Trfase"/>
</dbReference>
<dbReference type="Gene3D" id="3.40.640.10">
    <property type="entry name" value="Type I PLP-dependent aspartate aminotransferase-like (Major domain)"/>
    <property type="match status" value="1"/>
</dbReference>
<name>A0A381RAZ1_9ZZZZ</name>
<comment type="cofactor">
    <cofactor evidence="1">
        <name>pyridoxal 5'-phosphate</name>
        <dbReference type="ChEBI" id="CHEBI:597326"/>
    </cofactor>
</comment>
<evidence type="ECO:0000313" key="5">
    <source>
        <dbReference type="EMBL" id="SUZ87017.1"/>
    </source>
</evidence>
<dbReference type="InterPro" id="IPR001917">
    <property type="entry name" value="Aminotrans_II_pyridoxalP_BS"/>
</dbReference>
<dbReference type="Gene3D" id="3.90.1150.10">
    <property type="entry name" value="Aspartate Aminotransferase, domain 1"/>
    <property type="match status" value="1"/>
</dbReference>
<dbReference type="SUPFAM" id="SSF53383">
    <property type="entry name" value="PLP-dependent transferases"/>
    <property type="match status" value="1"/>
</dbReference>
<dbReference type="PANTHER" id="PTHR13693">
    <property type="entry name" value="CLASS II AMINOTRANSFERASE/8-AMINO-7-OXONONANOATE SYNTHASE"/>
    <property type="match status" value="1"/>
</dbReference>
<dbReference type="InterPro" id="IPR015422">
    <property type="entry name" value="PyrdxlP-dep_Trfase_small"/>
</dbReference>
<dbReference type="Pfam" id="PF00155">
    <property type="entry name" value="Aminotran_1_2"/>
    <property type="match status" value="1"/>
</dbReference>
<feature type="non-terminal residue" evidence="5">
    <location>
        <position position="1"/>
    </location>
</feature>
<sequence length="410" mass="44743">VSELKSQVAERAFDVLSKAYEFHAADDARREGIYPYFKPFDYHDGPEGVIDGKRVTMFGSNNYLGLTTHPKVQEAAAAAISSFGTSMTGSPFVNGSIRLHGEFEEKIADFYGRESALVFTTGYQVNLALGSALLGAENSVAVVDRSVHASIYDGVRLGQAAGGRMVRFRHNSAVSLERALSKLADNESALVMTDGVFSAEGDIAKLDELIPVAQKYGARFFLDDAHALGVIGPGGRGTAHHFGLEEDVDLVGGTFSKSLASVGGYLVGERKVLDYIRHFAPSFMFAASGAPSCTAAAMAAFDVMQEETWRLEKLRENYTYMKGELAGMGFELSDSESAVIAIFVRDNERTLEFWRMLLEDYSVYTNPFISPGVRPRHSLLRTSYMATHEREHLDRGLEALRSAGKALAVI</sequence>
<organism evidence="5">
    <name type="scientific">marine metagenome</name>
    <dbReference type="NCBI Taxonomy" id="408172"/>
    <lineage>
        <taxon>unclassified sequences</taxon>
        <taxon>metagenomes</taxon>
        <taxon>ecological metagenomes</taxon>
    </lineage>
</organism>
<keyword evidence="2" id="KW-0808">Transferase</keyword>
<dbReference type="AlphaFoldDB" id="A0A381RAZ1"/>
<evidence type="ECO:0000256" key="1">
    <source>
        <dbReference type="ARBA" id="ARBA00001933"/>
    </source>
</evidence>
<dbReference type="InterPro" id="IPR050087">
    <property type="entry name" value="AON_synthase_class-II"/>
</dbReference>
<proteinExistence type="predicted"/>
<dbReference type="PANTHER" id="PTHR13693:SF3">
    <property type="entry name" value="LD36009P"/>
    <property type="match status" value="1"/>
</dbReference>
<reference evidence="5" key="1">
    <citation type="submission" date="2018-05" db="EMBL/GenBank/DDBJ databases">
        <authorList>
            <person name="Lanie J.A."/>
            <person name="Ng W.-L."/>
            <person name="Kazmierczak K.M."/>
            <person name="Andrzejewski T.M."/>
            <person name="Davidsen T.M."/>
            <person name="Wayne K.J."/>
            <person name="Tettelin H."/>
            <person name="Glass J.I."/>
            <person name="Rusch D."/>
            <person name="Podicherti R."/>
            <person name="Tsui H.-C.T."/>
            <person name="Winkler M.E."/>
        </authorList>
    </citation>
    <scope>NUCLEOTIDE SEQUENCE</scope>
</reference>